<dbReference type="OrthoDB" id="1488805at2"/>
<accession>A0A5B8VAF2</accession>
<sequence>MFRLYLITGIIFIQLISAAQPYVDPLNIRYTHAFKGKNKPATPFQHLYLGSDLPVKLKNNALFVFSPFYESWNIDSADKKDFLPEVSSIAFPIIAQIPLQNKSLSLTLAAIPKFNSEGLKLNGNTFQMGGIATINYKYNETLKYKLGVYVNSDQFGLFVIPLGGVDWKINAHNYLFGLLPGRLTYEHKITDHFYTGVNFRALTFSYLLNNGSYLRIDDNQLSAYLDCYATKNVVISTEAGYGIMRKLRAGNGHNKNYTTDYNWGDGLFVKLCASYRIRL</sequence>
<dbReference type="AlphaFoldDB" id="A0A5B8VAF2"/>
<dbReference type="Proteomes" id="UP000321533">
    <property type="component" value="Chromosome"/>
</dbReference>
<evidence type="ECO:0000313" key="2">
    <source>
        <dbReference type="Proteomes" id="UP000321533"/>
    </source>
</evidence>
<dbReference type="EMBL" id="CP042435">
    <property type="protein sequence ID" value="QEC68447.1"/>
    <property type="molecule type" value="Genomic_DNA"/>
</dbReference>
<reference evidence="1 2" key="1">
    <citation type="journal article" date="2016" name="Int. J. Syst. Evol. Microbiol.">
        <title>Panacibacter ginsenosidivorans gen. nov., sp. nov., with ginsenoside converting activity isolated from soil of a ginseng field.</title>
        <authorList>
            <person name="Siddiqi M.Z."/>
            <person name="Muhammad Shafi S."/>
            <person name="Choi K.D."/>
            <person name="Im W.T."/>
        </authorList>
    </citation>
    <scope>NUCLEOTIDE SEQUENCE [LARGE SCALE GENOMIC DNA]</scope>
    <source>
        <strain evidence="1 2">Gsoil1550</strain>
    </source>
</reference>
<organism evidence="1 2">
    <name type="scientific">Panacibacter ginsenosidivorans</name>
    <dbReference type="NCBI Taxonomy" id="1813871"/>
    <lineage>
        <taxon>Bacteria</taxon>
        <taxon>Pseudomonadati</taxon>
        <taxon>Bacteroidota</taxon>
        <taxon>Chitinophagia</taxon>
        <taxon>Chitinophagales</taxon>
        <taxon>Chitinophagaceae</taxon>
        <taxon>Panacibacter</taxon>
    </lineage>
</organism>
<protein>
    <submittedName>
        <fullName evidence="1">Uncharacterized protein</fullName>
    </submittedName>
</protein>
<evidence type="ECO:0000313" key="1">
    <source>
        <dbReference type="EMBL" id="QEC68447.1"/>
    </source>
</evidence>
<keyword evidence="2" id="KW-1185">Reference proteome</keyword>
<proteinExistence type="predicted"/>
<name>A0A5B8VAF2_9BACT</name>
<dbReference type="KEGG" id="pgin:FRZ67_14455"/>
<gene>
    <name evidence="1" type="ORF">FRZ67_14455</name>
</gene>
<dbReference type="RefSeq" id="WP_147190462.1">
    <property type="nucleotide sequence ID" value="NZ_CP042435.1"/>
</dbReference>